<keyword evidence="4" id="KW-1185">Reference proteome</keyword>
<dbReference type="InterPro" id="IPR018391">
    <property type="entry name" value="PQQ_b-propeller_rpt"/>
</dbReference>
<protein>
    <recommendedName>
        <fullName evidence="2">Pyrrolo-quinoline quinone repeat domain-containing protein</fullName>
    </recommendedName>
</protein>
<evidence type="ECO:0000313" key="3">
    <source>
        <dbReference type="EMBL" id="TDE89272.1"/>
    </source>
</evidence>
<dbReference type="PANTHER" id="PTHR34512:SF30">
    <property type="entry name" value="OUTER MEMBRANE PROTEIN ASSEMBLY FACTOR BAMB"/>
    <property type="match status" value="1"/>
</dbReference>
<dbReference type="InterPro" id="IPR011047">
    <property type="entry name" value="Quinoprotein_ADH-like_sf"/>
</dbReference>
<proteinExistence type="predicted"/>
<feature type="transmembrane region" description="Helical" evidence="1">
    <location>
        <begin position="21"/>
        <end position="46"/>
    </location>
</feature>
<accession>A0ABY2E1M6</accession>
<organism evidence="3 4">
    <name type="scientific">Occultella glacieicola</name>
    <dbReference type="NCBI Taxonomy" id="2518684"/>
    <lineage>
        <taxon>Bacteria</taxon>
        <taxon>Bacillati</taxon>
        <taxon>Actinomycetota</taxon>
        <taxon>Actinomycetes</taxon>
        <taxon>Micrococcales</taxon>
        <taxon>Ruaniaceae</taxon>
        <taxon>Occultella</taxon>
    </lineage>
</organism>
<reference evidence="3 4" key="1">
    <citation type="submission" date="2019-03" db="EMBL/GenBank/DDBJ databases">
        <title>Genomic features of bacteria from cold environments.</title>
        <authorList>
            <person name="Shen L."/>
        </authorList>
    </citation>
    <scope>NUCLEOTIDE SEQUENCE [LARGE SCALE GENOMIC DNA]</scope>
    <source>
        <strain evidence="4">T3246-1</strain>
    </source>
</reference>
<name>A0ABY2E1M6_9MICO</name>
<dbReference type="InterPro" id="IPR015943">
    <property type="entry name" value="WD40/YVTN_repeat-like_dom_sf"/>
</dbReference>
<keyword evidence="1" id="KW-1133">Transmembrane helix</keyword>
<feature type="domain" description="Pyrrolo-quinoline quinone repeat" evidence="2">
    <location>
        <begin position="348"/>
        <end position="446"/>
    </location>
</feature>
<keyword evidence="1" id="KW-0812">Transmembrane</keyword>
<dbReference type="Proteomes" id="UP000504882">
    <property type="component" value="Unassembled WGS sequence"/>
</dbReference>
<evidence type="ECO:0000313" key="4">
    <source>
        <dbReference type="Proteomes" id="UP000504882"/>
    </source>
</evidence>
<evidence type="ECO:0000256" key="1">
    <source>
        <dbReference type="SAM" id="Phobius"/>
    </source>
</evidence>
<dbReference type="SUPFAM" id="SSF50998">
    <property type="entry name" value="Quinoprotein alcohol dehydrogenase-like"/>
    <property type="match status" value="1"/>
</dbReference>
<comment type="caution">
    <text evidence="3">The sequence shown here is derived from an EMBL/GenBank/DDBJ whole genome shotgun (WGS) entry which is preliminary data.</text>
</comment>
<dbReference type="PANTHER" id="PTHR34512">
    <property type="entry name" value="CELL SURFACE PROTEIN"/>
    <property type="match status" value="1"/>
</dbReference>
<sequence>MDHSSARAPGACHPVRMRRRGIVIALSAALLAGIGVVGYTTVLPAWQCRRGSELVEADRLGLDLRQSQGLNTTGAVTDVVAALEDNGPFGGLSSGTVVAPWNAASVIAVDDGVLLASGSGSTGNSFAGAVLSLDPASGSVRWARGYDGYAPGGGQVGEDIVTLVLPEDRTAAVSALDARTGRWSACTWVGTNTEHGFAPTLATARIPETSEILLAQDVDDDPDLSLTRMTPGTGDVAWTVPMTGLPSADDLTVLGGAAVLSRFNERDIDYTVGLNLANQGTDTRTVAAFSTADGSPLWRYPAEEDPSSPVISTVLGASDTGRGTLVLTTMTTPDLDSVTADTVRWDLVGVDPRTGEPRWTIEIPYGARASLTGDTLLYSSGPGDLHGLDVTTGAELWTLAHEADEWFQTNRAVTLGTQILVPTNAEDLWLVDAATGTGTRTEMPDGVYSFTITDTSIVVGVETYTDGDALLLFDRADPVA</sequence>
<dbReference type="InterPro" id="IPR002372">
    <property type="entry name" value="PQQ_rpt_dom"/>
</dbReference>
<gene>
    <name evidence="3" type="ORF">EXU48_21375</name>
</gene>
<dbReference type="EMBL" id="SMNA01000013">
    <property type="protein sequence ID" value="TDE89272.1"/>
    <property type="molecule type" value="Genomic_DNA"/>
</dbReference>
<dbReference type="SMART" id="SM00564">
    <property type="entry name" value="PQQ"/>
    <property type="match status" value="3"/>
</dbReference>
<evidence type="ECO:0000259" key="2">
    <source>
        <dbReference type="Pfam" id="PF13360"/>
    </source>
</evidence>
<dbReference type="Gene3D" id="2.130.10.10">
    <property type="entry name" value="YVTN repeat-like/Quinoprotein amine dehydrogenase"/>
    <property type="match status" value="1"/>
</dbReference>
<keyword evidence="1" id="KW-0472">Membrane</keyword>
<dbReference type="Pfam" id="PF13360">
    <property type="entry name" value="PQQ_2"/>
    <property type="match status" value="1"/>
</dbReference>